<evidence type="ECO:0000256" key="7">
    <source>
        <dbReference type="ARBA" id="ARBA00022723"/>
    </source>
</evidence>
<dbReference type="PANTHER" id="PTHR10468">
    <property type="entry name" value="PROTEIN O-LINKED-MANNOSE BETA-1,2-N-ACETYLGLUCOSAMINYLTRANSFERASE 1/ALPHA-1,3-MANNOSYL-GLYCOPROTEIN 2-BETA-N-ACETYLGLUCOSAMINYLTRANSFERASE"/>
    <property type="match status" value="1"/>
</dbReference>
<accession>A0A2X3DM41</accession>
<evidence type="ECO:0000313" key="18">
    <source>
        <dbReference type="Proteomes" id="UP000250166"/>
    </source>
</evidence>
<evidence type="ECO:0000256" key="1">
    <source>
        <dbReference type="ARBA" id="ARBA00001936"/>
    </source>
</evidence>
<keyword evidence="7" id="KW-0479">Metal-binding</keyword>
<evidence type="ECO:0000256" key="5">
    <source>
        <dbReference type="ARBA" id="ARBA00022679"/>
    </source>
</evidence>
<evidence type="ECO:0000256" key="3">
    <source>
        <dbReference type="ARBA" id="ARBA00004922"/>
    </source>
</evidence>
<comment type="pathway">
    <text evidence="3">Protein modification; protein glycosylation.</text>
</comment>
<keyword evidence="9" id="KW-1133">Transmembrane helix</keyword>
<evidence type="ECO:0000256" key="4">
    <source>
        <dbReference type="ARBA" id="ARBA00022676"/>
    </source>
</evidence>
<evidence type="ECO:0000313" key="17">
    <source>
        <dbReference type="EMBL" id="SQB99240.1"/>
    </source>
</evidence>
<evidence type="ECO:0000256" key="10">
    <source>
        <dbReference type="ARBA" id="ARBA00023034"/>
    </source>
</evidence>
<evidence type="ECO:0000256" key="11">
    <source>
        <dbReference type="ARBA" id="ARBA00023136"/>
    </source>
</evidence>
<dbReference type="Proteomes" id="UP000250166">
    <property type="component" value="Unassembled WGS sequence"/>
</dbReference>
<dbReference type="InterPro" id="IPR052261">
    <property type="entry name" value="Glycosyltransferase_13"/>
</dbReference>
<gene>
    <name evidence="17" type="ORF">NCTC13102_01650</name>
</gene>
<evidence type="ECO:0000256" key="14">
    <source>
        <dbReference type="ARBA" id="ARBA00041712"/>
    </source>
</evidence>
<dbReference type="Gene3D" id="3.90.550.10">
    <property type="entry name" value="Spore Coat Polysaccharide Biosynthesis Protein SpsA, Chain A"/>
    <property type="match status" value="1"/>
</dbReference>
<evidence type="ECO:0000256" key="16">
    <source>
        <dbReference type="SAM" id="MobiDB-lite"/>
    </source>
</evidence>
<keyword evidence="11" id="KW-0472">Membrane</keyword>
<dbReference type="InterPro" id="IPR004139">
    <property type="entry name" value="Glyco_trans_13"/>
</dbReference>
<dbReference type="PANTHER" id="PTHR10468:SF0">
    <property type="entry name" value="ALPHA-1,3-MANNOSYL-GLYCOPROTEIN 2-BETA-N-ACETYLGLUCOSAMINYLTRANSFERASE"/>
    <property type="match status" value="1"/>
</dbReference>
<organism evidence="17 18">
    <name type="scientific">Helicobacter fennelliae</name>
    <dbReference type="NCBI Taxonomy" id="215"/>
    <lineage>
        <taxon>Bacteria</taxon>
        <taxon>Pseudomonadati</taxon>
        <taxon>Campylobacterota</taxon>
        <taxon>Epsilonproteobacteria</taxon>
        <taxon>Campylobacterales</taxon>
        <taxon>Helicobacteraceae</taxon>
        <taxon>Helicobacter</taxon>
    </lineage>
</organism>
<proteinExistence type="predicted"/>
<protein>
    <recommendedName>
        <fullName evidence="13">alpha-1,3-mannosyl-glycoprotein 2-beta-N-acetylglucosaminyltransferase</fullName>
        <ecNumber evidence="13">2.4.1.101</ecNumber>
    </recommendedName>
    <alternativeName>
        <fullName evidence="14">N-glycosyl-oligosaccharide-glycoprotein N-acetylglucosaminyltransferase I</fullName>
    </alternativeName>
</protein>
<name>A0A2X3DM41_9HELI</name>
<keyword evidence="6" id="KW-0812">Transmembrane</keyword>
<dbReference type="EC" id="2.4.1.101" evidence="13"/>
<keyword evidence="12" id="KW-0464">Manganese</keyword>
<keyword evidence="4" id="KW-0328">Glycosyltransferase</keyword>
<dbReference type="GO" id="GO:0046872">
    <property type="term" value="F:metal ion binding"/>
    <property type="evidence" value="ECO:0007669"/>
    <property type="project" value="UniProtKB-KW"/>
</dbReference>
<evidence type="ECO:0000256" key="2">
    <source>
        <dbReference type="ARBA" id="ARBA00004323"/>
    </source>
</evidence>
<dbReference type="AlphaFoldDB" id="A0A2X3DM41"/>
<evidence type="ECO:0000256" key="9">
    <source>
        <dbReference type="ARBA" id="ARBA00022989"/>
    </source>
</evidence>
<feature type="compositionally biased region" description="Basic residues" evidence="16">
    <location>
        <begin position="7"/>
        <end position="24"/>
    </location>
</feature>
<comment type="cofactor">
    <cofactor evidence="1">
        <name>Mn(2+)</name>
        <dbReference type="ChEBI" id="CHEBI:29035"/>
    </cofactor>
</comment>
<evidence type="ECO:0000256" key="8">
    <source>
        <dbReference type="ARBA" id="ARBA00022968"/>
    </source>
</evidence>
<evidence type="ECO:0000256" key="13">
    <source>
        <dbReference type="ARBA" id="ARBA00038949"/>
    </source>
</evidence>
<comment type="catalytic activity">
    <reaction evidence="15">
        <text>N(4)-(alpha-D-Man-(1-&gt;3)-[alpha-D-Man-(1-&gt;3)-[alpha-D-Man-(1-&gt;6)]-alpha-D-Man-(1-&gt;6)]-beta-D-Man-(1-&gt;4)-beta-D-GlcNAc-(1-&gt;4)-beta-D-GlcNAc)-L-asparaginyl-[protein] (N-glucan mannose isomer 5A1,2) + UDP-N-acetyl-alpha-D-glucosamine = N(4)-{beta-D-GlcNAc-(1-&gt;2)-alpha-D-Man-(1-&gt;3)-[alpha-D-Man-(1-&gt;3)-[alpha-D-Man-(1-&gt;6)]-alpha-D-Man-(1-&gt;6)]-beta-D-Man-(1-&gt;4)-beta-D-GlcNAc-(1-&gt;4)-beta-D-GlcNAc}-L-asparaginyl-[protein] + UDP + H(+)</text>
        <dbReference type="Rhea" id="RHEA:11456"/>
        <dbReference type="Rhea" id="RHEA-COMP:14367"/>
        <dbReference type="Rhea" id="RHEA-COMP:14368"/>
        <dbReference type="ChEBI" id="CHEBI:15378"/>
        <dbReference type="ChEBI" id="CHEBI:57705"/>
        <dbReference type="ChEBI" id="CHEBI:58223"/>
        <dbReference type="ChEBI" id="CHEBI:59087"/>
        <dbReference type="ChEBI" id="CHEBI:60625"/>
        <dbReference type="EC" id="2.4.1.101"/>
    </reaction>
</comment>
<dbReference type="InterPro" id="IPR029044">
    <property type="entry name" value="Nucleotide-diphossugar_trans"/>
</dbReference>
<sequence>MAARTPHTTHHTPHTTHHTPHTTHHTPQPLASKSLAPILLFAYNRPIHTKQTLQALIQNPLAKESHLIIYSDAPKTSNHKEQVQQVRRYLYDIQAQNTAKSLFLDITIIERPYNFGLADSIIDGVSQVMRDFGKAIILEDDIVVSPVFLDYMNASLERYSDNPKVWSISAWGFPIDSSGLGDCYFWRCPHCWGWASWSDRWQYFKRDIQWVFDNFNAHDIAYINFDGVGNYWNDFLLNAQGKIKSWAIFNYLIAYKHNALTLTPNISYVKQIGFDGSGVHCGEEGNVFNTPYINTKFPISYPDKIIESTLALERVQDFTKHLKKPFHIRVKNKLFRSLKALTGGGQANLESSLENLAFALNPKPTQQSHYFQTHHFTQPCNNPPLTHSHHIYLKVAS</sequence>
<keyword evidence="8" id="KW-0735">Signal-anchor</keyword>
<evidence type="ECO:0000256" key="15">
    <source>
        <dbReference type="ARBA" id="ARBA00049421"/>
    </source>
</evidence>
<comment type="subcellular location">
    <subcellularLocation>
        <location evidence="2">Golgi apparatus membrane</location>
        <topology evidence="2">Single-pass type II membrane protein</topology>
    </subcellularLocation>
</comment>
<dbReference type="EMBL" id="UAWL01000006">
    <property type="protein sequence ID" value="SQB99240.1"/>
    <property type="molecule type" value="Genomic_DNA"/>
</dbReference>
<feature type="region of interest" description="Disordered" evidence="16">
    <location>
        <begin position="1"/>
        <end position="29"/>
    </location>
</feature>
<dbReference type="GO" id="GO:0003827">
    <property type="term" value="F:alpha-1,3-mannosylglycoprotein 2-beta-N-acetylglucosaminyltransferase activity"/>
    <property type="evidence" value="ECO:0007669"/>
    <property type="project" value="UniProtKB-EC"/>
</dbReference>
<keyword evidence="10" id="KW-0333">Golgi apparatus</keyword>
<reference evidence="17 18" key="1">
    <citation type="submission" date="2018-06" db="EMBL/GenBank/DDBJ databases">
        <authorList>
            <consortium name="Pathogen Informatics"/>
            <person name="Doyle S."/>
        </authorList>
    </citation>
    <scope>NUCLEOTIDE SEQUENCE [LARGE SCALE GENOMIC DNA]</scope>
    <source>
        <strain evidence="17 18">NCTC13102</strain>
    </source>
</reference>
<dbReference type="RefSeq" id="WP_112058871.1">
    <property type="nucleotide sequence ID" value="NZ_UAWL01000006.1"/>
</dbReference>
<dbReference type="Pfam" id="PF03071">
    <property type="entry name" value="GNT-I"/>
    <property type="match status" value="1"/>
</dbReference>
<keyword evidence="5 17" id="KW-0808">Transferase</keyword>
<dbReference type="UniPathway" id="UPA00378"/>
<evidence type="ECO:0000256" key="12">
    <source>
        <dbReference type="ARBA" id="ARBA00023211"/>
    </source>
</evidence>
<dbReference type="SUPFAM" id="SSF53448">
    <property type="entry name" value="Nucleotide-diphospho-sugar transferases"/>
    <property type="match status" value="1"/>
</dbReference>
<evidence type="ECO:0000256" key="6">
    <source>
        <dbReference type="ARBA" id="ARBA00022692"/>
    </source>
</evidence>